<feature type="domain" description="Ferric siderophore reductase C-terminal" evidence="1">
    <location>
        <begin position="221"/>
        <end position="241"/>
    </location>
</feature>
<protein>
    <recommendedName>
        <fullName evidence="1">Ferric siderophore reductase C-terminal domain-containing protein</fullName>
    </recommendedName>
</protein>
<proteinExistence type="predicted"/>
<dbReference type="GO" id="GO:0051537">
    <property type="term" value="F:2 iron, 2 sulfur cluster binding"/>
    <property type="evidence" value="ECO:0007669"/>
    <property type="project" value="InterPro"/>
</dbReference>
<keyword evidence="3" id="KW-1185">Reference proteome</keyword>
<comment type="caution">
    <text evidence="2">The sequence shown here is derived from an EMBL/GenBank/DDBJ whole genome shotgun (WGS) entry which is preliminary data.</text>
</comment>
<dbReference type="InterPro" id="IPR024726">
    <property type="entry name" value="FhuF_C"/>
</dbReference>
<dbReference type="EMBL" id="MTBP01000004">
    <property type="protein sequence ID" value="POM22964.1"/>
    <property type="molecule type" value="Genomic_DNA"/>
</dbReference>
<evidence type="ECO:0000313" key="2">
    <source>
        <dbReference type="EMBL" id="POM22964.1"/>
    </source>
</evidence>
<reference evidence="2 3" key="1">
    <citation type="journal article" date="2017" name="Chemistry">
        <title>Isolation, Biosynthesis and Chemical Modifications of Rubterolones A-F: Rare Tropolone Alkaloids from Actinomadura sp. 5-2.</title>
        <authorList>
            <person name="Guo H."/>
            <person name="Benndorf R."/>
            <person name="Leichnitz D."/>
            <person name="Klassen J.L."/>
            <person name="Vollmers J."/>
            <person name="Gorls H."/>
            <person name="Steinacker M."/>
            <person name="Weigel C."/>
            <person name="Dahse H.M."/>
            <person name="Kaster A.K."/>
            <person name="de Beer Z.W."/>
            <person name="Poulsen M."/>
            <person name="Beemelmanns C."/>
        </authorList>
    </citation>
    <scope>NUCLEOTIDE SEQUENCE [LARGE SCALE GENOMIC DNA]</scope>
    <source>
        <strain evidence="2 3">5-2</strain>
    </source>
</reference>
<dbReference type="Proteomes" id="UP000242367">
    <property type="component" value="Unassembled WGS sequence"/>
</dbReference>
<dbReference type="AlphaFoldDB" id="A0A2P4UD42"/>
<evidence type="ECO:0000259" key="1">
    <source>
        <dbReference type="Pfam" id="PF11575"/>
    </source>
</evidence>
<sequence length="249" mass="25951">MWLFRSLFPAELPPVPFPGYARFTMTPGMTTRTLGPYFAFETGGPEPGWRTLGALFGDVPWTARRVADVADVLGTGDLRVAASIWQLGMAARLWSPVVGALVAEGVLLDLDPGRVWWRPVASGPLPLRIPAPAVRPGTSAADVADVMGGLLDPLAALTGRVARLAPGLLRGNAASALAGAVRTVAAARPDLAPAALDLGRRLLGHGTLRGTGTFTGGSFVRRSCCLYYRVPGGGTCGDCPLTGRPVTRA</sequence>
<organism evidence="2 3">
    <name type="scientific">Actinomadura rubteroloni</name>
    <dbReference type="NCBI Taxonomy" id="1926885"/>
    <lineage>
        <taxon>Bacteria</taxon>
        <taxon>Bacillati</taxon>
        <taxon>Actinomycetota</taxon>
        <taxon>Actinomycetes</taxon>
        <taxon>Streptosporangiales</taxon>
        <taxon>Thermomonosporaceae</taxon>
        <taxon>Actinomadura</taxon>
    </lineage>
</organism>
<dbReference type="Pfam" id="PF11575">
    <property type="entry name" value="FhuF_C"/>
    <property type="match status" value="1"/>
</dbReference>
<accession>A0A2P4UD42</accession>
<name>A0A2P4UD42_9ACTN</name>
<evidence type="ECO:0000313" key="3">
    <source>
        <dbReference type="Proteomes" id="UP000242367"/>
    </source>
</evidence>
<gene>
    <name evidence="2" type="ORF">BTM25_51700</name>
</gene>